<organism evidence="2 3">
    <name type="scientific">Euplotes crassus</name>
    <dbReference type="NCBI Taxonomy" id="5936"/>
    <lineage>
        <taxon>Eukaryota</taxon>
        <taxon>Sar</taxon>
        <taxon>Alveolata</taxon>
        <taxon>Ciliophora</taxon>
        <taxon>Intramacronucleata</taxon>
        <taxon>Spirotrichea</taxon>
        <taxon>Hypotrichia</taxon>
        <taxon>Euplotida</taxon>
        <taxon>Euplotidae</taxon>
        <taxon>Moneuplotes</taxon>
    </lineage>
</organism>
<feature type="compositionally biased region" description="Basic and acidic residues" evidence="1">
    <location>
        <begin position="123"/>
        <end position="133"/>
    </location>
</feature>
<dbReference type="Proteomes" id="UP001295684">
    <property type="component" value="Unassembled WGS sequence"/>
</dbReference>
<protein>
    <submittedName>
        <fullName evidence="2">Uncharacterized protein</fullName>
    </submittedName>
</protein>
<feature type="region of interest" description="Disordered" evidence="1">
    <location>
        <begin position="88"/>
        <end position="108"/>
    </location>
</feature>
<feature type="region of interest" description="Disordered" evidence="1">
    <location>
        <begin position="384"/>
        <end position="411"/>
    </location>
</feature>
<dbReference type="AlphaFoldDB" id="A0AAD1U6L9"/>
<comment type="caution">
    <text evidence="2">The sequence shown here is derived from an EMBL/GenBank/DDBJ whole genome shotgun (WGS) entry which is preliminary data.</text>
</comment>
<feature type="region of interest" description="Disordered" evidence="1">
    <location>
        <begin position="123"/>
        <end position="206"/>
    </location>
</feature>
<reference evidence="2" key="1">
    <citation type="submission" date="2023-07" db="EMBL/GenBank/DDBJ databases">
        <authorList>
            <consortium name="AG Swart"/>
            <person name="Singh M."/>
            <person name="Singh A."/>
            <person name="Seah K."/>
            <person name="Emmerich C."/>
        </authorList>
    </citation>
    <scope>NUCLEOTIDE SEQUENCE</scope>
    <source>
        <strain evidence="2">DP1</strain>
    </source>
</reference>
<feature type="compositionally biased region" description="Basic residues" evidence="1">
    <location>
        <begin position="90"/>
        <end position="108"/>
    </location>
</feature>
<gene>
    <name evidence="2" type="ORF">ECRASSUSDP1_LOCUS3652</name>
</gene>
<evidence type="ECO:0000313" key="2">
    <source>
        <dbReference type="EMBL" id="CAI2362330.1"/>
    </source>
</evidence>
<proteinExistence type="predicted"/>
<feature type="compositionally biased region" description="Basic residues" evidence="1">
    <location>
        <begin position="384"/>
        <end position="393"/>
    </location>
</feature>
<evidence type="ECO:0000313" key="3">
    <source>
        <dbReference type="Proteomes" id="UP001295684"/>
    </source>
</evidence>
<keyword evidence="3" id="KW-1185">Reference proteome</keyword>
<dbReference type="EMBL" id="CAMPGE010003495">
    <property type="protein sequence ID" value="CAI2362330.1"/>
    <property type="molecule type" value="Genomic_DNA"/>
</dbReference>
<name>A0AAD1U6L9_EUPCR</name>
<accession>A0AAD1U6L9</accession>
<feature type="compositionally biased region" description="Basic and acidic residues" evidence="1">
    <location>
        <begin position="153"/>
        <end position="163"/>
    </location>
</feature>
<sequence length="460" mass="53592">MNRENLSKLPGSNNALVDECTNRIRKQRKDSIENVDLQSVLSYSSRISNGYYEGRKANYRNPKPFRNQKIADDEGTCRSMASEYDYKNPRALKRKAPSTSHSSRRRRLIVGFKQEKCETIKSQEEFSNKEDNQATKIKTRKYVKDEEQEDKEDYQNKITKDQSSENSQDDEKDELDKVDTKSLESVDTPRHQSDKESELQKDKVKLKKVHETIKLKAKAILEKIKNTPKKKMIFYPQQKLSSCSRVSADKQKQTQFKRPKNTKFENLQTYDTPQKTYTDTVPQNPSIQPPYPPNSHSRTSHNKLHSTCMYRTQALPILITDSDFKPRKWKMGLRDKLDTKKKYQTNSQKRQEKIDRTIFKQAVKQRIGIRLNYQNQKILAQMRASKKRNRGHGRTCSVENGVQEDNKGFPKSTIQHNFDSSVFRNFRVDKFTFKKLSSFGAYCNAQNSNGVFINPPATGI</sequence>
<evidence type="ECO:0000256" key="1">
    <source>
        <dbReference type="SAM" id="MobiDB-lite"/>
    </source>
</evidence>
<feature type="compositionally biased region" description="Basic and acidic residues" evidence="1">
    <location>
        <begin position="174"/>
        <end position="206"/>
    </location>
</feature>